<keyword evidence="2" id="KW-1185">Reference proteome</keyword>
<dbReference type="EMBL" id="GL441144">
    <property type="protein sequence ID" value="EFN65103.1"/>
    <property type="molecule type" value="Genomic_DNA"/>
</dbReference>
<dbReference type="STRING" id="104421.E2AN86"/>
<evidence type="ECO:0000313" key="1">
    <source>
        <dbReference type="EMBL" id="EFN65103.1"/>
    </source>
</evidence>
<feature type="non-terminal residue" evidence="1">
    <location>
        <position position="1"/>
    </location>
</feature>
<feature type="non-terminal residue" evidence="1">
    <location>
        <position position="167"/>
    </location>
</feature>
<organism evidence="2">
    <name type="scientific">Camponotus floridanus</name>
    <name type="common">Florida carpenter ant</name>
    <dbReference type="NCBI Taxonomy" id="104421"/>
    <lineage>
        <taxon>Eukaryota</taxon>
        <taxon>Metazoa</taxon>
        <taxon>Ecdysozoa</taxon>
        <taxon>Arthropoda</taxon>
        <taxon>Hexapoda</taxon>
        <taxon>Insecta</taxon>
        <taxon>Pterygota</taxon>
        <taxon>Neoptera</taxon>
        <taxon>Endopterygota</taxon>
        <taxon>Hymenoptera</taxon>
        <taxon>Apocrita</taxon>
        <taxon>Aculeata</taxon>
        <taxon>Formicoidea</taxon>
        <taxon>Formicidae</taxon>
        <taxon>Formicinae</taxon>
        <taxon>Camponotus</taxon>
    </lineage>
</organism>
<proteinExistence type="predicted"/>
<accession>E2AN86</accession>
<gene>
    <name evidence="1" type="ORF">EAG_09148</name>
</gene>
<dbReference type="OrthoDB" id="7700262at2759"/>
<sequence length="167" mass="18925">HRQGIIRGVPLDLSKEEIIKEIISPFEISSVRRLNRKASNSSNSSEVNYVPSKTIAITFKGQVLPKYLHLFWIRYEVHPFVTKVLSYSSCLRLGHSYTQCKSSARCSHCGENRHADNIQCPKSNLPSTCANCRGPHKPSDSSCPELFKQKQIRELAAQRNIPFIEAK</sequence>
<reference evidence="1 2" key="1">
    <citation type="journal article" date="2010" name="Science">
        <title>Genomic comparison of the ants Camponotus floridanus and Harpegnathos saltator.</title>
        <authorList>
            <person name="Bonasio R."/>
            <person name="Zhang G."/>
            <person name="Ye C."/>
            <person name="Mutti N.S."/>
            <person name="Fang X."/>
            <person name="Qin N."/>
            <person name="Donahue G."/>
            <person name="Yang P."/>
            <person name="Li Q."/>
            <person name="Li C."/>
            <person name="Zhang P."/>
            <person name="Huang Z."/>
            <person name="Berger S.L."/>
            <person name="Reinberg D."/>
            <person name="Wang J."/>
            <person name="Liebig J."/>
        </authorList>
    </citation>
    <scope>NUCLEOTIDE SEQUENCE [LARGE SCALE GENOMIC DNA]</scope>
    <source>
        <strain evidence="2">C129</strain>
    </source>
</reference>
<dbReference type="AlphaFoldDB" id="E2AN86"/>
<dbReference type="OMA" id="GSECTNT"/>
<evidence type="ECO:0008006" key="3">
    <source>
        <dbReference type="Google" id="ProtNLM"/>
    </source>
</evidence>
<protein>
    <recommendedName>
        <fullName evidence="3">Nucleic-acid-binding protein from transposon X-element</fullName>
    </recommendedName>
</protein>
<name>E2AN86_CAMFO</name>
<dbReference type="InParanoid" id="E2AN86"/>
<dbReference type="Proteomes" id="UP000000311">
    <property type="component" value="Unassembled WGS sequence"/>
</dbReference>
<evidence type="ECO:0000313" key="2">
    <source>
        <dbReference type="Proteomes" id="UP000000311"/>
    </source>
</evidence>